<dbReference type="SMART" id="SM00184">
    <property type="entry name" value="RING"/>
    <property type="match status" value="1"/>
</dbReference>
<dbReference type="FunFam" id="3.30.40.10:FF:000395">
    <property type="entry name" value="Putative Peroxisome biosynthesis protein (Peroxin-10)"/>
    <property type="match status" value="1"/>
</dbReference>
<dbReference type="CDD" id="cd16527">
    <property type="entry name" value="RING-HC_PEX10"/>
    <property type="match status" value="1"/>
</dbReference>
<keyword evidence="22" id="KW-1185">Reference proteome</keyword>
<dbReference type="InterPro" id="IPR006845">
    <property type="entry name" value="Pex_N"/>
</dbReference>
<evidence type="ECO:0000256" key="13">
    <source>
        <dbReference type="ARBA" id="ARBA00022833"/>
    </source>
</evidence>
<dbReference type="Pfam" id="PF04757">
    <property type="entry name" value="Pex2_Pex12"/>
    <property type="match status" value="1"/>
</dbReference>
<evidence type="ECO:0000256" key="8">
    <source>
        <dbReference type="ARBA" id="ARBA00022679"/>
    </source>
</evidence>
<dbReference type="InterPro" id="IPR001841">
    <property type="entry name" value="Znf_RING"/>
</dbReference>
<comment type="caution">
    <text evidence="21">The sequence shown here is derived from an EMBL/GenBank/DDBJ whole genome shotgun (WGS) entry which is preliminary data.</text>
</comment>
<comment type="subcellular location">
    <subcellularLocation>
        <location evidence="2">Peroxisome membrane</location>
        <topology evidence="2">Multi-pass membrane protein</topology>
    </subcellularLocation>
</comment>
<keyword evidence="11 19" id="KW-0863">Zinc-finger</keyword>
<evidence type="ECO:0000256" key="14">
    <source>
        <dbReference type="ARBA" id="ARBA00022927"/>
    </source>
</evidence>
<evidence type="ECO:0000256" key="1">
    <source>
        <dbReference type="ARBA" id="ARBA00000900"/>
    </source>
</evidence>
<dbReference type="Pfam" id="PF13639">
    <property type="entry name" value="zf-RING_2"/>
    <property type="match status" value="1"/>
</dbReference>
<accession>A0A9P4SHC7</accession>
<evidence type="ECO:0000256" key="7">
    <source>
        <dbReference type="ARBA" id="ARBA00022593"/>
    </source>
</evidence>
<dbReference type="GO" id="GO:0016562">
    <property type="term" value="P:protein import into peroxisome matrix, receptor recycling"/>
    <property type="evidence" value="ECO:0007669"/>
    <property type="project" value="UniProtKB-ARBA"/>
</dbReference>
<evidence type="ECO:0000313" key="21">
    <source>
        <dbReference type="EMBL" id="KAF2842946.1"/>
    </source>
</evidence>
<evidence type="ECO:0000256" key="16">
    <source>
        <dbReference type="ARBA" id="ARBA00023136"/>
    </source>
</evidence>
<sequence length="359" mass="40506">MVGNYHYPFASSPDIIRSNQKDAYFEGILLEQLSSILRRLYGARFAHTYTSEARTFSELIYLGLTTFIGNRTLGEEYCDIVQVEDDALQLPSIQRRGAYILTTILLPYSLNKLLPAFRRRIRAKLEANLSKSARRGGKTSLRTHIQSYLLTNFETITSPSPVYALSLATFYFSGAYYHLGKRLWGLRYTFTRNVEAGEQRVGYEVLGVLLVLQIAVQGYLHLHQTVTVANASSQAGSSAVLDHGVEVSLDPNAYSSNNALLFETTGTRGDKLEGLEKVTHTAALEEPRYRLQDAETMQWINGRQQRKCTLCLDEMKDPSVTTCGHVFCWTCIGDWCREKPECPLCRQTSLVQHILPLRG</sequence>
<dbReference type="GO" id="GO:0016567">
    <property type="term" value="P:protein ubiquitination"/>
    <property type="evidence" value="ECO:0007669"/>
    <property type="project" value="UniProtKB-ARBA"/>
</dbReference>
<dbReference type="EC" id="2.3.2.27" evidence="5"/>
<comment type="pathway">
    <text evidence="3">Protein modification; protein ubiquitination.</text>
</comment>
<comment type="catalytic activity">
    <reaction evidence="1">
        <text>S-ubiquitinyl-[E2 ubiquitin-conjugating enzyme]-L-cysteine + [acceptor protein]-L-lysine = [E2 ubiquitin-conjugating enzyme]-L-cysteine + N(6)-ubiquitinyl-[acceptor protein]-L-lysine.</text>
        <dbReference type="EC" id="2.3.2.27"/>
    </reaction>
</comment>
<dbReference type="EMBL" id="MU006089">
    <property type="protein sequence ID" value="KAF2842946.1"/>
    <property type="molecule type" value="Genomic_DNA"/>
</dbReference>
<evidence type="ECO:0000313" key="22">
    <source>
        <dbReference type="Proteomes" id="UP000799429"/>
    </source>
</evidence>
<dbReference type="PANTHER" id="PTHR23350">
    <property type="entry name" value="PEROXISOME ASSEMBLY PROTEIN 10"/>
    <property type="match status" value="1"/>
</dbReference>
<protein>
    <recommendedName>
        <fullName evidence="5">RING-type E3 ubiquitin transferase</fullName>
        <ecNumber evidence="5">2.3.2.27</ecNumber>
    </recommendedName>
    <alternativeName>
        <fullName evidence="18">Peroxin-10</fullName>
    </alternativeName>
</protein>
<gene>
    <name evidence="21" type="ORF">M501DRAFT_1005655</name>
</gene>
<evidence type="ECO:0000256" key="6">
    <source>
        <dbReference type="ARBA" id="ARBA00022448"/>
    </source>
</evidence>
<dbReference type="Gene3D" id="3.30.40.10">
    <property type="entry name" value="Zinc/RING finger domain, C3HC4 (zinc finger)"/>
    <property type="match status" value="1"/>
</dbReference>
<keyword evidence="16" id="KW-0472">Membrane</keyword>
<keyword evidence="12" id="KW-0833">Ubl conjugation pathway</keyword>
<evidence type="ECO:0000256" key="17">
    <source>
        <dbReference type="ARBA" id="ARBA00023140"/>
    </source>
</evidence>
<keyword evidence="9" id="KW-0812">Transmembrane</keyword>
<dbReference type="GO" id="GO:0061630">
    <property type="term" value="F:ubiquitin protein ligase activity"/>
    <property type="evidence" value="ECO:0007669"/>
    <property type="project" value="UniProtKB-EC"/>
</dbReference>
<evidence type="ECO:0000256" key="5">
    <source>
        <dbReference type="ARBA" id="ARBA00012483"/>
    </source>
</evidence>
<dbReference type="GO" id="GO:0005778">
    <property type="term" value="C:peroxisomal membrane"/>
    <property type="evidence" value="ECO:0007669"/>
    <property type="project" value="UniProtKB-SubCell"/>
</dbReference>
<keyword evidence="10" id="KW-0479">Metal-binding</keyword>
<comment type="similarity">
    <text evidence="4">Belongs to the pex2/pex10/pex12 family.</text>
</comment>
<keyword evidence="8" id="KW-0808">Transferase</keyword>
<dbReference type="Proteomes" id="UP000799429">
    <property type="component" value="Unassembled WGS sequence"/>
</dbReference>
<dbReference type="GO" id="GO:0008270">
    <property type="term" value="F:zinc ion binding"/>
    <property type="evidence" value="ECO:0007669"/>
    <property type="project" value="UniProtKB-KW"/>
</dbReference>
<keyword evidence="13" id="KW-0862">Zinc</keyword>
<keyword evidence="7" id="KW-0962">Peroxisome biogenesis</keyword>
<dbReference type="PANTHER" id="PTHR23350:SF0">
    <property type="entry name" value="PEROXISOME BIOGENESIS FACTOR 10"/>
    <property type="match status" value="1"/>
</dbReference>
<feature type="domain" description="RING-type" evidence="20">
    <location>
        <begin position="308"/>
        <end position="346"/>
    </location>
</feature>
<evidence type="ECO:0000256" key="10">
    <source>
        <dbReference type="ARBA" id="ARBA00022723"/>
    </source>
</evidence>
<dbReference type="OrthoDB" id="6270329at2759"/>
<dbReference type="InterPro" id="IPR017907">
    <property type="entry name" value="Znf_RING_CS"/>
</dbReference>
<proteinExistence type="inferred from homology"/>
<organism evidence="21 22">
    <name type="scientific">Patellaria atrata CBS 101060</name>
    <dbReference type="NCBI Taxonomy" id="1346257"/>
    <lineage>
        <taxon>Eukaryota</taxon>
        <taxon>Fungi</taxon>
        <taxon>Dikarya</taxon>
        <taxon>Ascomycota</taxon>
        <taxon>Pezizomycotina</taxon>
        <taxon>Dothideomycetes</taxon>
        <taxon>Dothideomycetes incertae sedis</taxon>
        <taxon>Patellariales</taxon>
        <taxon>Patellariaceae</taxon>
        <taxon>Patellaria</taxon>
    </lineage>
</organism>
<keyword evidence="17" id="KW-0576">Peroxisome</keyword>
<evidence type="ECO:0000256" key="19">
    <source>
        <dbReference type="PROSITE-ProRule" id="PRU00175"/>
    </source>
</evidence>
<evidence type="ECO:0000256" key="2">
    <source>
        <dbReference type="ARBA" id="ARBA00004585"/>
    </source>
</evidence>
<evidence type="ECO:0000256" key="18">
    <source>
        <dbReference type="ARBA" id="ARBA00041230"/>
    </source>
</evidence>
<keyword evidence="14" id="KW-0653">Protein transport</keyword>
<dbReference type="AlphaFoldDB" id="A0A9P4SHC7"/>
<keyword evidence="6" id="KW-0813">Transport</keyword>
<evidence type="ECO:0000256" key="11">
    <source>
        <dbReference type="ARBA" id="ARBA00022771"/>
    </source>
</evidence>
<dbReference type="InterPro" id="IPR025654">
    <property type="entry name" value="PEX2/10"/>
</dbReference>
<evidence type="ECO:0000259" key="20">
    <source>
        <dbReference type="PROSITE" id="PS50089"/>
    </source>
</evidence>
<evidence type="ECO:0000256" key="12">
    <source>
        <dbReference type="ARBA" id="ARBA00022786"/>
    </source>
</evidence>
<dbReference type="SUPFAM" id="SSF57850">
    <property type="entry name" value="RING/U-box"/>
    <property type="match status" value="1"/>
</dbReference>
<evidence type="ECO:0000256" key="9">
    <source>
        <dbReference type="ARBA" id="ARBA00022692"/>
    </source>
</evidence>
<evidence type="ECO:0000256" key="15">
    <source>
        <dbReference type="ARBA" id="ARBA00022989"/>
    </source>
</evidence>
<dbReference type="InterPro" id="IPR013083">
    <property type="entry name" value="Znf_RING/FYVE/PHD"/>
</dbReference>
<keyword evidence="15" id="KW-1133">Transmembrane helix</keyword>
<name>A0A9P4SHC7_9PEZI</name>
<reference evidence="21" key="1">
    <citation type="journal article" date="2020" name="Stud. Mycol.">
        <title>101 Dothideomycetes genomes: a test case for predicting lifestyles and emergence of pathogens.</title>
        <authorList>
            <person name="Haridas S."/>
            <person name="Albert R."/>
            <person name="Binder M."/>
            <person name="Bloem J."/>
            <person name="Labutti K."/>
            <person name="Salamov A."/>
            <person name="Andreopoulos B."/>
            <person name="Baker S."/>
            <person name="Barry K."/>
            <person name="Bills G."/>
            <person name="Bluhm B."/>
            <person name="Cannon C."/>
            <person name="Castanera R."/>
            <person name="Culley D."/>
            <person name="Daum C."/>
            <person name="Ezra D."/>
            <person name="Gonzalez J."/>
            <person name="Henrissat B."/>
            <person name="Kuo A."/>
            <person name="Liang C."/>
            <person name="Lipzen A."/>
            <person name="Lutzoni F."/>
            <person name="Magnuson J."/>
            <person name="Mondo S."/>
            <person name="Nolan M."/>
            <person name="Ohm R."/>
            <person name="Pangilinan J."/>
            <person name="Park H.-J."/>
            <person name="Ramirez L."/>
            <person name="Alfaro M."/>
            <person name="Sun H."/>
            <person name="Tritt A."/>
            <person name="Yoshinaga Y."/>
            <person name="Zwiers L.-H."/>
            <person name="Turgeon B."/>
            <person name="Goodwin S."/>
            <person name="Spatafora J."/>
            <person name="Crous P."/>
            <person name="Grigoriev I."/>
        </authorList>
    </citation>
    <scope>NUCLEOTIDE SEQUENCE</scope>
    <source>
        <strain evidence="21">CBS 101060</strain>
    </source>
</reference>
<evidence type="ECO:0000256" key="4">
    <source>
        <dbReference type="ARBA" id="ARBA00008704"/>
    </source>
</evidence>
<dbReference type="PROSITE" id="PS50089">
    <property type="entry name" value="ZF_RING_2"/>
    <property type="match status" value="1"/>
</dbReference>
<dbReference type="PROSITE" id="PS00518">
    <property type="entry name" value="ZF_RING_1"/>
    <property type="match status" value="1"/>
</dbReference>
<evidence type="ECO:0000256" key="3">
    <source>
        <dbReference type="ARBA" id="ARBA00004906"/>
    </source>
</evidence>